<feature type="domain" description="CdaR GGDEF-like" evidence="4">
    <location>
        <begin position="285"/>
        <end position="435"/>
    </location>
</feature>
<protein>
    <submittedName>
        <fullName evidence="5">PucR family transcriptional regulator</fullName>
    </submittedName>
</protein>
<dbReference type="InterPro" id="IPR051448">
    <property type="entry name" value="CdaR-like_regulators"/>
</dbReference>
<dbReference type="Gene3D" id="1.10.10.2840">
    <property type="entry name" value="PucR C-terminal helix-turn-helix domain"/>
    <property type="match status" value="1"/>
</dbReference>
<dbReference type="AlphaFoldDB" id="A0A4Q9DDV0"/>
<dbReference type="PANTHER" id="PTHR33744">
    <property type="entry name" value="CARBOHYDRATE DIACID REGULATOR"/>
    <property type="match status" value="1"/>
</dbReference>
<reference evidence="5 6" key="1">
    <citation type="submission" date="2019-02" db="EMBL/GenBank/DDBJ databases">
        <title>Paenibacillus sp. nov., isolated from surface-sterilized tissue of Thalictrum simplex L.</title>
        <authorList>
            <person name="Tuo L."/>
        </authorList>
    </citation>
    <scope>NUCLEOTIDE SEQUENCE [LARGE SCALE GENOMIC DNA]</scope>
    <source>
        <strain evidence="5 6">N2SHLJ1</strain>
    </source>
</reference>
<evidence type="ECO:0000256" key="1">
    <source>
        <dbReference type="ARBA" id="ARBA00006754"/>
    </source>
</evidence>
<evidence type="ECO:0000313" key="5">
    <source>
        <dbReference type="EMBL" id="TBL69360.1"/>
    </source>
</evidence>
<evidence type="ECO:0000259" key="4">
    <source>
        <dbReference type="Pfam" id="PF17853"/>
    </source>
</evidence>
<comment type="similarity">
    <text evidence="1">Belongs to the CdaR family.</text>
</comment>
<feature type="domain" description="PucR C-terminal helix-turn-helix" evidence="3">
    <location>
        <begin position="489"/>
        <end position="547"/>
    </location>
</feature>
<gene>
    <name evidence="5" type="ORF">EYB31_35815</name>
</gene>
<dbReference type="EMBL" id="SIRE01000038">
    <property type="protein sequence ID" value="TBL69360.1"/>
    <property type="molecule type" value="Genomic_DNA"/>
</dbReference>
<dbReference type="Pfam" id="PF17853">
    <property type="entry name" value="GGDEF_2"/>
    <property type="match status" value="1"/>
</dbReference>
<dbReference type="RefSeq" id="WP_131018379.1">
    <property type="nucleotide sequence ID" value="NZ_SIRE01000038.1"/>
</dbReference>
<dbReference type="InterPro" id="IPR012914">
    <property type="entry name" value="PucR_dom"/>
</dbReference>
<dbReference type="PANTHER" id="PTHR33744:SF1">
    <property type="entry name" value="DNA-BINDING TRANSCRIPTIONAL ACTIVATOR ADER"/>
    <property type="match status" value="1"/>
</dbReference>
<proteinExistence type="inferred from homology"/>
<organism evidence="5 6">
    <name type="scientific">Paenibacillus thalictri</name>
    <dbReference type="NCBI Taxonomy" id="2527873"/>
    <lineage>
        <taxon>Bacteria</taxon>
        <taxon>Bacillati</taxon>
        <taxon>Bacillota</taxon>
        <taxon>Bacilli</taxon>
        <taxon>Bacillales</taxon>
        <taxon>Paenibacillaceae</taxon>
        <taxon>Paenibacillus</taxon>
    </lineage>
</organism>
<dbReference type="InterPro" id="IPR025736">
    <property type="entry name" value="PucR_C-HTH_dom"/>
</dbReference>
<comment type="caution">
    <text evidence="5">The sequence shown here is derived from an EMBL/GenBank/DDBJ whole genome shotgun (WGS) entry which is preliminary data.</text>
</comment>
<dbReference type="InterPro" id="IPR041522">
    <property type="entry name" value="CdaR_GGDEF"/>
</dbReference>
<evidence type="ECO:0000259" key="3">
    <source>
        <dbReference type="Pfam" id="PF13556"/>
    </source>
</evidence>
<name>A0A4Q9DDV0_9BACL</name>
<dbReference type="InterPro" id="IPR042070">
    <property type="entry name" value="PucR_C-HTH_sf"/>
</dbReference>
<keyword evidence="6" id="KW-1185">Reference proteome</keyword>
<feature type="domain" description="Purine catabolism PurC-like" evidence="2">
    <location>
        <begin position="14"/>
        <end position="124"/>
    </location>
</feature>
<dbReference type="Proteomes" id="UP000293142">
    <property type="component" value="Unassembled WGS sequence"/>
</dbReference>
<evidence type="ECO:0000313" key="6">
    <source>
        <dbReference type="Proteomes" id="UP000293142"/>
    </source>
</evidence>
<dbReference type="Pfam" id="PF13556">
    <property type="entry name" value="HTH_30"/>
    <property type="match status" value="1"/>
</dbReference>
<sequence>MGVTIREAMQIGGLLRCKVVAGQSGLDRQIEYITVMEVPDVIRWLKGNDLLLTSLYPIKDDKEAIGRLVQQLNEVGSSALAIKTHRYVEEIPEAIIEAGNRLGLPIIEIENEVSYLDIMTPLMEIMLKKSDPDKQQMESFFQWISELAMSGKGIPALIEAVQQMTDNLVTVGSEIPSLERLGKGRNISPLNRAQKRELKSAKRSIRMERMFDDRMTPCIVTPLMLNDELYGDVTCWQTKREFRELDFQVLNRTVLLMALEFQKAITKADVEQTFKDDFLSDVLLGHVQDKMEALEKGKMFGWDLTKNYQILSIAYTTQGGETENRDHEALWVQEQRRKLLRKVNDIFRFGVHKVIVAIRKELIVVLYPREDEVDKREFPLTSDPQKGPVMHLAESIRQQLGNEFEELLFTIGIGRFYQGFDGIHKGYMESSKAIKLGRPALGQKGCIHYEDLGIFRILSQFNDWKELESLYAETVGKLADYDWSNNANLVATLAEYFANNCALSETAEKLFVHVNTMKYRLQKIEQLTGCSVHDAEKRLLLHVGLKIHQILQAENV</sequence>
<dbReference type="Pfam" id="PF07905">
    <property type="entry name" value="PucR"/>
    <property type="match status" value="1"/>
</dbReference>
<dbReference type="OrthoDB" id="142218at2"/>
<accession>A0A4Q9DDV0</accession>
<evidence type="ECO:0000259" key="2">
    <source>
        <dbReference type="Pfam" id="PF07905"/>
    </source>
</evidence>